<name>A0ABX7QA28_9FLAO</name>
<dbReference type="Gene3D" id="3.90.550.10">
    <property type="entry name" value="Spore Coat Polysaccharide Biosynthesis Protein SpsA, Chain A"/>
    <property type="match status" value="1"/>
</dbReference>
<dbReference type="PANTHER" id="PTHR22916:SF3">
    <property type="entry name" value="UDP-GLCNAC:BETAGAL BETA-1,3-N-ACETYLGLUCOSAMINYLTRANSFERASE-LIKE PROTEIN 1"/>
    <property type="match status" value="1"/>
</dbReference>
<reference evidence="2 3" key="1">
    <citation type="submission" date="2021-03" db="EMBL/GenBank/DDBJ databases">
        <title>Flavobacterium kribbensis sp. nov, an endophytic bacteria, isolated from soybean.</title>
        <authorList>
            <person name="Lee J."/>
            <person name="Seo J."/>
        </authorList>
    </citation>
    <scope>NUCLEOTIDE SEQUENCE [LARGE SCALE GENOMIC DNA]</scope>
    <source>
        <strain evidence="2 3">BB8</strain>
    </source>
</reference>
<gene>
    <name evidence="2" type="ORF">J0383_14430</name>
</gene>
<keyword evidence="3" id="KW-1185">Reference proteome</keyword>
<evidence type="ECO:0000259" key="1">
    <source>
        <dbReference type="Pfam" id="PF00535"/>
    </source>
</evidence>
<dbReference type="Pfam" id="PF00535">
    <property type="entry name" value="Glycos_transf_2"/>
    <property type="match status" value="1"/>
</dbReference>
<evidence type="ECO:0000313" key="3">
    <source>
        <dbReference type="Proteomes" id="UP000663440"/>
    </source>
</evidence>
<organism evidence="2 3">
    <name type="scientific">Flavobacterium endoglycinae</name>
    <dbReference type="NCBI Taxonomy" id="2816357"/>
    <lineage>
        <taxon>Bacteria</taxon>
        <taxon>Pseudomonadati</taxon>
        <taxon>Bacteroidota</taxon>
        <taxon>Flavobacteriia</taxon>
        <taxon>Flavobacteriales</taxon>
        <taxon>Flavobacteriaceae</taxon>
        <taxon>Flavobacterium</taxon>
    </lineage>
</organism>
<dbReference type="CDD" id="cd00761">
    <property type="entry name" value="Glyco_tranf_GTA_type"/>
    <property type="match status" value="1"/>
</dbReference>
<sequence>MLAIIIPFYKLIFFEETLESLASQTDQRFRVYIGDDASPEDPKYLLEKYKQKFDFIYHRFEANFGGNSLVKQWQRCIELINDEKYLMILGDDDVLSDNVVESFYIHFEAFNQKSNVIRYASKIIKQELNSLSEIYTHPVWEKPTDSYYRKYQWLSRSSLSEYIFTREVYNKFGFNDFPLAWYSDDMAWLEFSDKKPIYTINDAVVFFRLSFNNISGREDNLEEKEKSEFLFYKKFIKNHLSECTLEQKKIFLLELGIAAKQTKQLDFNTCFLIALGLLKNGLFYSFAKFIRRVYREKFNT</sequence>
<feature type="domain" description="Glycosyltransferase 2-like" evidence="1">
    <location>
        <begin position="4"/>
        <end position="141"/>
    </location>
</feature>
<evidence type="ECO:0000313" key="2">
    <source>
        <dbReference type="EMBL" id="QSW87483.1"/>
    </source>
</evidence>
<dbReference type="InterPro" id="IPR029044">
    <property type="entry name" value="Nucleotide-diphossugar_trans"/>
</dbReference>
<proteinExistence type="predicted"/>
<protein>
    <submittedName>
        <fullName evidence="2">Glycosyltransferase family 2 protein</fullName>
    </submittedName>
</protein>
<dbReference type="Proteomes" id="UP000663440">
    <property type="component" value="Chromosome"/>
</dbReference>
<accession>A0ABX7QA28</accession>
<dbReference type="RefSeq" id="WP_207294712.1">
    <property type="nucleotide sequence ID" value="NZ_CP071448.1"/>
</dbReference>
<dbReference type="EMBL" id="CP071448">
    <property type="protein sequence ID" value="QSW87483.1"/>
    <property type="molecule type" value="Genomic_DNA"/>
</dbReference>
<dbReference type="InterPro" id="IPR001173">
    <property type="entry name" value="Glyco_trans_2-like"/>
</dbReference>
<dbReference type="SUPFAM" id="SSF53448">
    <property type="entry name" value="Nucleotide-diphospho-sugar transferases"/>
    <property type="match status" value="1"/>
</dbReference>
<dbReference type="PANTHER" id="PTHR22916">
    <property type="entry name" value="GLYCOSYLTRANSFERASE"/>
    <property type="match status" value="1"/>
</dbReference>